<proteinExistence type="predicted"/>
<gene>
    <name evidence="1" type="ORF">BRCON_1902</name>
</gene>
<dbReference type="Gene3D" id="1.10.150.240">
    <property type="entry name" value="Putative phosphatase, domain 2"/>
    <property type="match status" value="1"/>
</dbReference>
<dbReference type="SUPFAM" id="SSF56784">
    <property type="entry name" value="HAD-like"/>
    <property type="match status" value="1"/>
</dbReference>
<dbReference type="AlphaFoldDB" id="A0A2Z4Y6W2"/>
<dbReference type="InterPro" id="IPR050155">
    <property type="entry name" value="HAD-like_hydrolase_sf"/>
</dbReference>
<dbReference type="InterPro" id="IPR036412">
    <property type="entry name" value="HAD-like_sf"/>
</dbReference>
<evidence type="ECO:0000313" key="1">
    <source>
        <dbReference type="EMBL" id="AXA36679.1"/>
    </source>
</evidence>
<dbReference type="KEGG" id="schv:BRCON_1902"/>
<protein>
    <recommendedName>
        <fullName evidence="3">HAD family phosphatase</fullName>
    </recommendedName>
</protein>
<dbReference type="InterPro" id="IPR023214">
    <property type="entry name" value="HAD_sf"/>
</dbReference>
<dbReference type="GO" id="GO:0005829">
    <property type="term" value="C:cytosol"/>
    <property type="evidence" value="ECO:0007669"/>
    <property type="project" value="TreeGrafter"/>
</dbReference>
<dbReference type="GO" id="GO:0008967">
    <property type="term" value="F:phosphoglycolate phosphatase activity"/>
    <property type="evidence" value="ECO:0007669"/>
    <property type="project" value="TreeGrafter"/>
</dbReference>
<reference evidence="1 2" key="1">
    <citation type="submission" date="2018-05" db="EMBL/GenBank/DDBJ databases">
        <title>A metagenomic window into the 2 km-deep terrestrial subsurface aquifer revealed taxonomically and functionally diverse microbial community comprising novel uncultured bacterial lineages.</title>
        <authorList>
            <person name="Kadnikov V.V."/>
            <person name="Mardanov A.V."/>
            <person name="Beletsky A.V."/>
            <person name="Banks D."/>
            <person name="Pimenov N.V."/>
            <person name="Frank Y.A."/>
            <person name="Karnachuk O.V."/>
            <person name="Ravin N.V."/>
        </authorList>
    </citation>
    <scope>NUCLEOTIDE SEQUENCE [LARGE SCALE GENOMIC DNA]</scope>
    <source>
        <strain evidence="1">BY</strain>
    </source>
</reference>
<dbReference type="PANTHER" id="PTHR43434:SF1">
    <property type="entry name" value="PHOSPHOGLYCOLATE PHOSPHATASE"/>
    <property type="match status" value="1"/>
</dbReference>
<name>A0A2Z4Y6W2_SUMC1</name>
<dbReference type="InterPro" id="IPR023198">
    <property type="entry name" value="PGP-like_dom2"/>
</dbReference>
<evidence type="ECO:0000313" key="2">
    <source>
        <dbReference type="Proteomes" id="UP000262583"/>
    </source>
</evidence>
<dbReference type="PANTHER" id="PTHR43434">
    <property type="entry name" value="PHOSPHOGLYCOLATE PHOSPHATASE"/>
    <property type="match status" value="1"/>
</dbReference>
<dbReference type="GO" id="GO:0006281">
    <property type="term" value="P:DNA repair"/>
    <property type="evidence" value="ECO:0007669"/>
    <property type="project" value="TreeGrafter"/>
</dbReference>
<dbReference type="SFLD" id="SFLDS00003">
    <property type="entry name" value="Haloacid_Dehalogenase"/>
    <property type="match status" value="1"/>
</dbReference>
<dbReference type="CDD" id="cd07505">
    <property type="entry name" value="HAD_BPGM-like"/>
    <property type="match status" value="1"/>
</dbReference>
<accession>A0A2Z4Y6W2</accession>
<dbReference type="Gene3D" id="3.40.50.1000">
    <property type="entry name" value="HAD superfamily/HAD-like"/>
    <property type="match status" value="1"/>
</dbReference>
<evidence type="ECO:0008006" key="3">
    <source>
        <dbReference type="Google" id="ProtNLM"/>
    </source>
</evidence>
<dbReference type="Proteomes" id="UP000262583">
    <property type="component" value="Chromosome"/>
</dbReference>
<dbReference type="Pfam" id="PF00702">
    <property type="entry name" value="Hydrolase"/>
    <property type="match status" value="1"/>
</dbReference>
<dbReference type="SFLD" id="SFLDG01129">
    <property type="entry name" value="C1.5:_HAD__Beta-PGM__Phosphata"/>
    <property type="match status" value="1"/>
</dbReference>
<organism evidence="1 2">
    <name type="scientific">Sumerlaea chitinivorans</name>
    <dbReference type="NCBI Taxonomy" id="2250252"/>
    <lineage>
        <taxon>Bacteria</taxon>
        <taxon>Candidatus Sumerlaeota</taxon>
        <taxon>Candidatus Sumerlaeia</taxon>
        <taxon>Candidatus Sumerlaeales</taxon>
        <taxon>Candidatus Sumerlaeaceae</taxon>
        <taxon>Candidatus Sumerlaea</taxon>
    </lineage>
</organism>
<sequence>MAIPERIPGLGAIAPEYHGDFEELEVGGDGLWRVGRDGVECILVPRDQKVEFIVFADKTLAYVRSAMGYPAIYPVREVAFEPPVEAVLMDLDGTSVRSEEMWMWIIERTVARLLGDESFQFTPEDLPHVAGHSVSEHLSYCIEKYCPGFTLEQARDVYFELTRCELKEIEEGRGHVEAFKPAPGLKDFLLELKAHGVKIGLVTSGLFEKAWPEILAAFRTMNLGNPLDFYDSIISAGTPLRKGEVGTLGELEPKPHPWLYAETATVGLGIPRERAHRVVGIEDSGAGVVAIRLAGFYTVGVAGGNYRSAGLAGIVNAHAETLTDLLPLLLGK</sequence>
<dbReference type="EMBL" id="CP030759">
    <property type="protein sequence ID" value="AXA36679.1"/>
    <property type="molecule type" value="Genomic_DNA"/>
</dbReference>